<proteinExistence type="predicted"/>
<dbReference type="EMBL" id="CP121208">
    <property type="protein sequence ID" value="WFM83532.1"/>
    <property type="molecule type" value="Genomic_DNA"/>
</dbReference>
<sequence>MSVNDFFTNKPESDTPTSSYSENPQPHSMSPLAAAVMTGKRPLYLLIGAAALFALVITLVFSMVIFQGRNLAGSTRAPQASASENASTPPSAQATASESTQPTPSPDTPAAIAQRTGCDSPTADAEKLSAYVSHVAAEGAWNDENKNAVTAALKDIDSHCPKSYSLSLLGALADSQIAPQLNALAANGAWITPARPLPQGGIVATNFTSPAKNIHCAMSGENLMCSINVYDYPSTPPSCEGKTQTYTLTPKGELSKGCQTKVTATKVLDYGSSVSVKGYGCTVEKDGVTCWNALSGKGFSLKRASENLF</sequence>
<feature type="region of interest" description="Disordered" evidence="1">
    <location>
        <begin position="1"/>
        <end position="29"/>
    </location>
</feature>
<keyword evidence="2" id="KW-0472">Membrane</keyword>
<feature type="transmembrane region" description="Helical" evidence="2">
    <location>
        <begin position="43"/>
        <end position="66"/>
    </location>
</feature>
<reference evidence="3 4" key="1">
    <citation type="submission" date="2023-03" db="EMBL/GenBank/DDBJ databases">
        <title>Complete genome of Arcanobacterium canis strain DSM 25104 isolated in 2010 from a canine otitis externa in Germany.</title>
        <authorList>
            <person name="Borowiak M."/>
            <person name="Kreitlow A."/>
            <person name="Malorny B."/>
            <person name="Laemmler C."/>
            <person name="Prenger-Berninghoff E."/>
            <person name="Ploetz M."/>
            <person name="Abdulmawjood A."/>
        </authorList>
    </citation>
    <scope>NUCLEOTIDE SEQUENCE [LARGE SCALE GENOMIC DNA]</scope>
    <source>
        <strain evidence="3 4">DSM 25104</strain>
    </source>
</reference>
<evidence type="ECO:0000256" key="2">
    <source>
        <dbReference type="SAM" id="Phobius"/>
    </source>
</evidence>
<dbReference type="RefSeq" id="WP_278012927.1">
    <property type="nucleotide sequence ID" value="NZ_CP121208.1"/>
</dbReference>
<evidence type="ECO:0000256" key="1">
    <source>
        <dbReference type="SAM" id="MobiDB-lite"/>
    </source>
</evidence>
<gene>
    <name evidence="3" type="ORF">P7079_00685</name>
</gene>
<protein>
    <recommendedName>
        <fullName evidence="5">Ig-like domain-containing protein</fullName>
    </recommendedName>
</protein>
<feature type="region of interest" description="Disordered" evidence="1">
    <location>
        <begin position="77"/>
        <end position="121"/>
    </location>
</feature>
<evidence type="ECO:0000313" key="4">
    <source>
        <dbReference type="Proteomes" id="UP001215216"/>
    </source>
</evidence>
<dbReference type="Proteomes" id="UP001215216">
    <property type="component" value="Chromosome"/>
</dbReference>
<evidence type="ECO:0008006" key="5">
    <source>
        <dbReference type="Google" id="ProtNLM"/>
    </source>
</evidence>
<accession>A0ABY8FYY9</accession>
<evidence type="ECO:0000313" key="3">
    <source>
        <dbReference type="EMBL" id="WFM83532.1"/>
    </source>
</evidence>
<feature type="compositionally biased region" description="Low complexity" evidence="1">
    <location>
        <begin position="86"/>
        <end position="102"/>
    </location>
</feature>
<keyword evidence="2" id="KW-0812">Transmembrane</keyword>
<keyword evidence="4" id="KW-1185">Reference proteome</keyword>
<keyword evidence="2" id="KW-1133">Transmembrane helix</keyword>
<organism evidence="3 4">
    <name type="scientific">Arcanobacterium canis</name>
    <dbReference type="NCBI Taxonomy" id="999183"/>
    <lineage>
        <taxon>Bacteria</taxon>
        <taxon>Bacillati</taxon>
        <taxon>Actinomycetota</taxon>
        <taxon>Actinomycetes</taxon>
        <taxon>Actinomycetales</taxon>
        <taxon>Actinomycetaceae</taxon>
        <taxon>Arcanobacterium</taxon>
    </lineage>
</organism>
<name>A0ABY8FYY9_9ACTO</name>
<feature type="compositionally biased region" description="Polar residues" evidence="1">
    <location>
        <begin position="14"/>
        <end position="28"/>
    </location>
</feature>